<dbReference type="Proteomes" id="UP000229401">
    <property type="component" value="Unassembled WGS sequence"/>
</dbReference>
<keyword evidence="1" id="KW-1133">Transmembrane helix</keyword>
<reference evidence="3" key="1">
    <citation type="submission" date="2017-09" db="EMBL/GenBank/DDBJ databases">
        <title>Depth-based differentiation of microbial function through sediment-hosted aquifers and enrichment of novel symbionts in the deep terrestrial subsurface.</title>
        <authorList>
            <person name="Probst A.J."/>
            <person name="Ladd B."/>
            <person name="Jarett J.K."/>
            <person name="Geller-Mcgrath D.E."/>
            <person name="Sieber C.M.K."/>
            <person name="Emerson J.B."/>
            <person name="Anantharaman K."/>
            <person name="Thomas B.C."/>
            <person name="Malmstrom R."/>
            <person name="Stieglmeier M."/>
            <person name="Klingl A."/>
            <person name="Woyke T."/>
            <person name="Ryan C.M."/>
            <person name="Banfield J.F."/>
        </authorList>
    </citation>
    <scope>NUCLEOTIDE SEQUENCE [LARGE SCALE GENOMIC DNA]</scope>
</reference>
<dbReference type="AlphaFoldDB" id="A0A2M7QIZ7"/>
<organism evidence="2 3">
    <name type="scientific">Candidatus Roizmanbacteria bacterium CG_4_10_14_0_8_um_filter_33_9</name>
    <dbReference type="NCBI Taxonomy" id="1974826"/>
    <lineage>
        <taxon>Bacteria</taxon>
        <taxon>Candidatus Roizmaniibacteriota</taxon>
    </lineage>
</organism>
<dbReference type="EMBL" id="PFLI01000057">
    <property type="protein sequence ID" value="PIY72317.1"/>
    <property type="molecule type" value="Genomic_DNA"/>
</dbReference>
<evidence type="ECO:0000313" key="3">
    <source>
        <dbReference type="Proteomes" id="UP000229401"/>
    </source>
</evidence>
<accession>A0A2M7QIZ7</accession>
<feature type="transmembrane region" description="Helical" evidence="1">
    <location>
        <begin position="151"/>
        <end position="168"/>
    </location>
</feature>
<proteinExistence type="predicted"/>
<keyword evidence="1" id="KW-0472">Membrane</keyword>
<feature type="transmembrane region" description="Helical" evidence="1">
    <location>
        <begin position="287"/>
        <end position="304"/>
    </location>
</feature>
<feature type="transmembrane region" description="Helical" evidence="1">
    <location>
        <begin position="214"/>
        <end position="234"/>
    </location>
</feature>
<evidence type="ECO:0000313" key="2">
    <source>
        <dbReference type="EMBL" id="PIY72317.1"/>
    </source>
</evidence>
<feature type="transmembrane region" description="Helical" evidence="1">
    <location>
        <begin position="74"/>
        <end position="93"/>
    </location>
</feature>
<keyword evidence="1" id="KW-0812">Transmembrane</keyword>
<feature type="transmembrane region" description="Helical" evidence="1">
    <location>
        <begin position="375"/>
        <end position="394"/>
    </location>
</feature>
<name>A0A2M7QIZ7_9BACT</name>
<protein>
    <submittedName>
        <fullName evidence="2">Uncharacterized protein</fullName>
    </submittedName>
</protein>
<feature type="transmembrane region" description="Helical" evidence="1">
    <location>
        <begin position="100"/>
        <end position="120"/>
    </location>
</feature>
<feature type="transmembrane region" description="Helical" evidence="1">
    <location>
        <begin position="174"/>
        <end position="207"/>
    </location>
</feature>
<gene>
    <name evidence="2" type="ORF">COY87_01565</name>
</gene>
<sequence>MKKYLSFSFIIVLIGVIFFLGKNLSPFDLRLFSFHDDTQAARISEFIFNLKSGIIPPRIAPHLSFSLGFPIFNYYAPFAYWITSFLSFFGFSIPITLKLSFLLSIITAFIGMFLFLKLFFSKYASLLGAVLYSGSTWFAVEIFIRGNLSEVWFIALFPITLFILYKNTKKNSNILLVISVIIVSFLLTSHNVLSLFSLLILCVYICFLPHKKRGFFVLIFALFLSSYFLIPALLESNFTHATEVAKKTNYQDHFLCLNQIWQAKTWEFGGSTKGCENDGMPFILGKLPIILSMFGIVFLIVDFIKKKVKTISIPVFVLLLTLISIFLTLYQSSFVWYLFSAILSLFQFPWRFLVFGMFGIGYFGAYMGNKINNRLSLILFPLIFFLLFISGKYFSKPWLMSNNEFQLKFLSENYIYRTVAFNISEYLTKHADYSYWKSFDGSINSGKDLTIPVDMKQPATLLTKSTYMTRFNNPFYKEIETNTEVKLALNIHYIPLWKIKINNTDYIPTTFDRLGRPILLLKKSSNLIYYYEQTSIEKLSNSLTIVSSILLCLLLFSKPLWRKLKPILK</sequence>
<feature type="transmembrane region" description="Helical" evidence="1">
    <location>
        <begin position="336"/>
        <end position="363"/>
    </location>
</feature>
<feature type="transmembrane region" description="Helical" evidence="1">
    <location>
        <begin position="7"/>
        <end position="25"/>
    </location>
</feature>
<feature type="transmembrane region" description="Helical" evidence="1">
    <location>
        <begin position="311"/>
        <end position="330"/>
    </location>
</feature>
<evidence type="ECO:0000256" key="1">
    <source>
        <dbReference type="SAM" id="Phobius"/>
    </source>
</evidence>
<comment type="caution">
    <text evidence="2">The sequence shown here is derived from an EMBL/GenBank/DDBJ whole genome shotgun (WGS) entry which is preliminary data.</text>
</comment>